<keyword evidence="2" id="KW-1185">Reference proteome</keyword>
<name>A0ABS4E9S7_9FIRM</name>
<comment type="caution">
    <text evidence="1">The sequence shown here is derived from an EMBL/GenBank/DDBJ whole genome shotgun (WGS) entry which is preliminary data.</text>
</comment>
<dbReference type="EMBL" id="JAGGJX010000001">
    <property type="protein sequence ID" value="MBP1854687.1"/>
    <property type="molecule type" value="Genomic_DNA"/>
</dbReference>
<evidence type="ECO:0008006" key="3">
    <source>
        <dbReference type="Google" id="ProtNLM"/>
    </source>
</evidence>
<evidence type="ECO:0000313" key="2">
    <source>
        <dbReference type="Proteomes" id="UP000767291"/>
    </source>
</evidence>
<proteinExistence type="predicted"/>
<reference evidence="1 2" key="1">
    <citation type="submission" date="2021-03" db="EMBL/GenBank/DDBJ databases">
        <title>Genomic Encyclopedia of Type Strains, Phase IV (KMG-IV): sequencing the most valuable type-strain genomes for metagenomic binning, comparative biology and taxonomic classification.</title>
        <authorList>
            <person name="Goeker M."/>
        </authorList>
    </citation>
    <scope>NUCLEOTIDE SEQUENCE [LARGE SCALE GENOMIC DNA]</scope>
    <source>
        <strain evidence="1 2">DSM 1289</strain>
    </source>
</reference>
<dbReference type="Proteomes" id="UP000767291">
    <property type="component" value="Unassembled WGS sequence"/>
</dbReference>
<accession>A0ABS4E9S7</accession>
<protein>
    <recommendedName>
        <fullName evidence="3">HNH endonuclease</fullName>
    </recommendedName>
</protein>
<gene>
    <name evidence="1" type="ORF">J2Z43_001077</name>
</gene>
<dbReference type="RefSeq" id="WP_209456161.1">
    <property type="nucleotide sequence ID" value="NZ_BAAACS010000013.1"/>
</dbReference>
<evidence type="ECO:0000313" key="1">
    <source>
        <dbReference type="EMBL" id="MBP1854687.1"/>
    </source>
</evidence>
<sequence>MTRLEYVKERFAFKEDFVIQHIHPTSEENYDPSKSNFDNWNMEMTKEDYKHWGKSLNRVDEMLINQQNTMVQIGGK</sequence>
<organism evidence="1 2">
    <name type="scientific">Metaclostridioides mangenotii</name>
    <dbReference type="NCBI Taxonomy" id="1540"/>
    <lineage>
        <taxon>Bacteria</taxon>
        <taxon>Bacillati</taxon>
        <taxon>Bacillota</taxon>
        <taxon>Clostridia</taxon>
        <taxon>Peptostreptococcales</taxon>
        <taxon>Peptostreptococcaceae</taxon>
        <taxon>Metaclostridioides</taxon>
    </lineage>
</organism>